<keyword evidence="4" id="KW-1185">Reference proteome</keyword>
<accession>A0ABQ6LQE5</accession>
<proteinExistence type="predicted"/>
<dbReference type="RefSeq" id="WP_285672085.1">
    <property type="nucleotide sequence ID" value="NZ_BSYI01000018.1"/>
</dbReference>
<dbReference type="NCBIfam" id="NF005084">
    <property type="entry name" value="PRK06519.1"/>
    <property type="match status" value="1"/>
</dbReference>
<name>A0ABQ6LQE5_9RHOB</name>
<dbReference type="EMBL" id="BSYI01000018">
    <property type="protein sequence ID" value="GMG83288.1"/>
    <property type="molecule type" value="Genomic_DNA"/>
</dbReference>
<gene>
    <name evidence="3" type="ORF">LNKW23_25010</name>
</gene>
<evidence type="ECO:0000313" key="3">
    <source>
        <dbReference type="EMBL" id="GMG83288.1"/>
    </source>
</evidence>
<evidence type="ECO:0000256" key="1">
    <source>
        <dbReference type="ARBA" id="ARBA00022679"/>
    </source>
</evidence>
<protein>
    <submittedName>
        <fullName evidence="3">Beta-ketoacyl-ACP synthase</fullName>
    </submittedName>
</protein>
<dbReference type="InterPro" id="IPR014030">
    <property type="entry name" value="Ketoacyl_synth_N"/>
</dbReference>
<keyword evidence="1" id="KW-0808">Transferase</keyword>
<dbReference type="Proteomes" id="UP001239909">
    <property type="component" value="Unassembled WGS sequence"/>
</dbReference>
<dbReference type="SUPFAM" id="SSF53901">
    <property type="entry name" value="Thiolase-like"/>
    <property type="match status" value="2"/>
</dbReference>
<comment type="caution">
    <text evidence="3">The sequence shown here is derived from an EMBL/GenBank/DDBJ whole genome shotgun (WGS) entry which is preliminary data.</text>
</comment>
<dbReference type="Pfam" id="PF00109">
    <property type="entry name" value="ketoacyl-synt"/>
    <property type="match status" value="1"/>
</dbReference>
<dbReference type="Gene3D" id="3.40.47.10">
    <property type="match status" value="1"/>
</dbReference>
<sequence length="380" mass="37402">MSGGAIRGAAITGIGIVSAAGESPEAHLAALRARRGPVPDSETHPPFAFHAAADVDLERRVPKRSDRRQMEHWQLLGVTAAGDALEAAGLLGDVEAMARVELHVAADGGGRDPEADAAVIGALAGMADWGPELNARLQRELKPSSMLAQLPNMLGGNIAIVHGLGGGSRTFMGEETGGMQALAAALARIEAGQSAGLLVGGAYNVAPPDRILALAIGGLLHEGPVVPVFDAGRRGIVPGAMSAFLMLEPAAAAAARGAPVLARLSGLVSSWTGPGGGSDLGPLAAALAGLAAGAAVPLAISAASGMPARSQAELAAIRAACPAAEIVALGDLAGHGMDASFPAAVALAALAVAAGDAPRVLVSGGAHWRGEAAALVEAAA</sequence>
<dbReference type="PANTHER" id="PTHR11712:SF336">
    <property type="entry name" value="3-OXOACYL-[ACYL-CARRIER-PROTEIN] SYNTHASE, MITOCHONDRIAL"/>
    <property type="match status" value="1"/>
</dbReference>
<dbReference type="PANTHER" id="PTHR11712">
    <property type="entry name" value="POLYKETIDE SYNTHASE-RELATED"/>
    <property type="match status" value="1"/>
</dbReference>
<dbReference type="InterPro" id="IPR016039">
    <property type="entry name" value="Thiolase-like"/>
</dbReference>
<reference evidence="3 4" key="1">
    <citation type="submission" date="2023-04" db="EMBL/GenBank/DDBJ databases">
        <title>Marinoamorphus aggregata gen. nov., sp. Nov., isolate from tissue of brittle star Ophioplocus japonicus.</title>
        <authorList>
            <person name="Kawano K."/>
            <person name="Sawayama S."/>
            <person name="Nakagawa S."/>
        </authorList>
    </citation>
    <scope>NUCLEOTIDE SEQUENCE [LARGE SCALE GENOMIC DNA]</scope>
    <source>
        <strain evidence="3 4">NKW23</strain>
    </source>
</reference>
<feature type="domain" description="Beta-ketoacyl synthase-like N-terminal" evidence="2">
    <location>
        <begin position="10"/>
        <end position="251"/>
    </location>
</feature>
<evidence type="ECO:0000259" key="2">
    <source>
        <dbReference type="Pfam" id="PF00109"/>
    </source>
</evidence>
<dbReference type="InterPro" id="IPR000794">
    <property type="entry name" value="Beta-ketoacyl_synthase"/>
</dbReference>
<evidence type="ECO:0000313" key="4">
    <source>
        <dbReference type="Proteomes" id="UP001239909"/>
    </source>
</evidence>
<organism evidence="3 4">
    <name type="scientific">Paralimibaculum aggregatum</name>
    <dbReference type="NCBI Taxonomy" id="3036245"/>
    <lineage>
        <taxon>Bacteria</taxon>
        <taxon>Pseudomonadati</taxon>
        <taxon>Pseudomonadota</taxon>
        <taxon>Alphaproteobacteria</taxon>
        <taxon>Rhodobacterales</taxon>
        <taxon>Paracoccaceae</taxon>
        <taxon>Paralimibaculum</taxon>
    </lineage>
</organism>